<evidence type="ECO:0000256" key="1">
    <source>
        <dbReference type="SAM" id="Phobius"/>
    </source>
</evidence>
<reference evidence="3 4" key="1">
    <citation type="submission" date="2020-02" db="EMBL/GenBank/DDBJ databases">
        <title>A complete genome of a marine bacterium Vibrio sp. ZWAL4003 isolated from the mangrove sediment with the ability to degrade polysaccharides.</title>
        <authorList>
            <person name="Wu J."/>
            <person name="Qu W."/>
            <person name="Zeng R."/>
        </authorList>
    </citation>
    <scope>NUCLEOTIDE SEQUENCE [LARGE SCALE GENOMIC DNA]</scope>
    <source>
        <strain evidence="3 4">ZWAL4003</strain>
    </source>
</reference>
<protein>
    <submittedName>
        <fullName evidence="3">DUF4405 domain-containing protein</fullName>
    </submittedName>
</protein>
<accession>A0A6G7CQA8</accession>
<name>A0A6G7CQA8_9VIBR</name>
<feature type="domain" description="Flavinylation-associated cytochrome" evidence="2">
    <location>
        <begin position="9"/>
        <end position="60"/>
    </location>
</feature>
<keyword evidence="1" id="KW-0812">Transmembrane</keyword>
<feature type="transmembrane region" description="Helical" evidence="1">
    <location>
        <begin position="76"/>
        <end position="94"/>
    </location>
</feature>
<sequence>MFKPTQKSWLSPFLMITYIATSITGVLMLFHIKFPGLYPVHEWVGLAFVIAGIIHIVLNWKMFASYFSKLNLRANATYGTVIALVLVVVIAFAIPSNGHGDHSKYHANAGSTSQSLAIPKQS</sequence>
<keyword evidence="4" id="KW-1185">Reference proteome</keyword>
<dbReference type="KEGG" id="vzi:G5S32_20315"/>
<organism evidence="3 4">
    <name type="scientific">Vibrio ziniensis</name>
    <dbReference type="NCBI Taxonomy" id="2711221"/>
    <lineage>
        <taxon>Bacteria</taxon>
        <taxon>Pseudomonadati</taxon>
        <taxon>Pseudomonadota</taxon>
        <taxon>Gammaproteobacteria</taxon>
        <taxon>Vibrionales</taxon>
        <taxon>Vibrionaceae</taxon>
        <taxon>Vibrio</taxon>
    </lineage>
</organism>
<feature type="transmembrane region" description="Helical" evidence="1">
    <location>
        <begin position="12"/>
        <end position="32"/>
    </location>
</feature>
<proteinExistence type="predicted"/>
<dbReference type="InterPro" id="IPR025517">
    <property type="entry name" value="DUF4405"/>
</dbReference>
<dbReference type="EMBL" id="CP049332">
    <property type="protein sequence ID" value="QIH44295.1"/>
    <property type="molecule type" value="Genomic_DNA"/>
</dbReference>
<keyword evidence="1" id="KW-0472">Membrane</keyword>
<keyword evidence="1" id="KW-1133">Transmembrane helix</keyword>
<dbReference type="RefSeq" id="WP_165313955.1">
    <property type="nucleotide sequence ID" value="NZ_CP049332.1"/>
</dbReference>
<gene>
    <name evidence="3" type="ORF">G5S32_20315</name>
</gene>
<dbReference type="Pfam" id="PF14358">
    <property type="entry name" value="DUF4405"/>
    <property type="match status" value="1"/>
</dbReference>
<evidence type="ECO:0000259" key="2">
    <source>
        <dbReference type="Pfam" id="PF14358"/>
    </source>
</evidence>
<evidence type="ECO:0000313" key="3">
    <source>
        <dbReference type="EMBL" id="QIH44295.1"/>
    </source>
</evidence>
<feature type="transmembrane region" description="Helical" evidence="1">
    <location>
        <begin position="44"/>
        <end position="64"/>
    </location>
</feature>
<evidence type="ECO:0000313" key="4">
    <source>
        <dbReference type="Proteomes" id="UP000503003"/>
    </source>
</evidence>
<dbReference type="AlphaFoldDB" id="A0A6G7CQA8"/>
<dbReference type="Proteomes" id="UP000503003">
    <property type="component" value="Chromosome 2"/>
</dbReference>